<comment type="caution">
    <text evidence="1">The sequence shown here is derived from an EMBL/GenBank/DDBJ whole genome shotgun (WGS) entry which is preliminary data.</text>
</comment>
<name>A0ACC0HCV6_9ERIC</name>
<protein>
    <submittedName>
        <fullName evidence="1">Protein RESTRICTED TEV MOVEMENT 1</fullName>
    </submittedName>
</protein>
<keyword evidence="2" id="KW-1185">Reference proteome</keyword>
<evidence type="ECO:0000313" key="2">
    <source>
        <dbReference type="Proteomes" id="UP001060215"/>
    </source>
</evidence>
<proteinExistence type="predicted"/>
<dbReference type="EMBL" id="CM045762">
    <property type="protein sequence ID" value="KAI8011050.1"/>
    <property type="molecule type" value="Genomic_DNA"/>
</dbReference>
<sequence length="161" mass="18394">MMKTGFAQYLSGEVWDHKGKTELVQIFISRRDYGINFLQFQYVKNRNLVLSEPSLSMNIGNRFETVKLNYPDEFLTSISGSYSPSKVTSITFDTNRGRYGPFGQQRQIDSQFIFQMGQDRQFGGFHGSTRDGHLESIGVYVKPITTLNNPAGKVKEERLMS</sequence>
<reference evidence="1 2" key="1">
    <citation type="journal article" date="2022" name="Plant J.">
        <title>Chromosome-level genome of Camellia lanceoleosa provides a valuable resource for understanding genome evolution and self-incompatibility.</title>
        <authorList>
            <person name="Gong W."/>
            <person name="Xiao S."/>
            <person name="Wang L."/>
            <person name="Liao Z."/>
            <person name="Chang Y."/>
            <person name="Mo W."/>
            <person name="Hu G."/>
            <person name="Li W."/>
            <person name="Zhao G."/>
            <person name="Zhu H."/>
            <person name="Hu X."/>
            <person name="Ji K."/>
            <person name="Xiang X."/>
            <person name="Song Q."/>
            <person name="Yuan D."/>
            <person name="Jin S."/>
            <person name="Zhang L."/>
        </authorList>
    </citation>
    <scope>NUCLEOTIDE SEQUENCE [LARGE SCALE GENOMIC DNA]</scope>
    <source>
        <strain evidence="1">SQ_2022a</strain>
    </source>
</reference>
<dbReference type="Proteomes" id="UP001060215">
    <property type="component" value="Chromosome 5"/>
</dbReference>
<evidence type="ECO:0000313" key="1">
    <source>
        <dbReference type="EMBL" id="KAI8011050.1"/>
    </source>
</evidence>
<organism evidence="1 2">
    <name type="scientific">Camellia lanceoleosa</name>
    <dbReference type="NCBI Taxonomy" id="1840588"/>
    <lineage>
        <taxon>Eukaryota</taxon>
        <taxon>Viridiplantae</taxon>
        <taxon>Streptophyta</taxon>
        <taxon>Embryophyta</taxon>
        <taxon>Tracheophyta</taxon>
        <taxon>Spermatophyta</taxon>
        <taxon>Magnoliopsida</taxon>
        <taxon>eudicotyledons</taxon>
        <taxon>Gunneridae</taxon>
        <taxon>Pentapetalae</taxon>
        <taxon>asterids</taxon>
        <taxon>Ericales</taxon>
        <taxon>Theaceae</taxon>
        <taxon>Camellia</taxon>
    </lineage>
</organism>
<gene>
    <name evidence="1" type="ORF">LOK49_LG06G03380</name>
</gene>
<accession>A0ACC0HCV6</accession>